<dbReference type="Gene3D" id="2.60.40.10">
    <property type="entry name" value="Immunoglobulins"/>
    <property type="match status" value="1"/>
</dbReference>
<proteinExistence type="predicted"/>
<dbReference type="InterPro" id="IPR009880">
    <property type="entry name" value="Glyoxal_oxidase_N"/>
</dbReference>
<feature type="region of interest" description="Disordered" evidence="4">
    <location>
        <begin position="104"/>
        <end position="182"/>
    </location>
</feature>
<dbReference type="InterPro" id="IPR006652">
    <property type="entry name" value="Kelch_1"/>
</dbReference>
<dbReference type="InterPro" id="IPR037293">
    <property type="entry name" value="Gal_Oxidase_central_sf"/>
</dbReference>
<dbReference type="InterPro" id="IPR013783">
    <property type="entry name" value="Ig-like_fold"/>
</dbReference>
<evidence type="ECO:0000313" key="9">
    <source>
        <dbReference type="EMBL" id="MDR7099727.1"/>
    </source>
</evidence>
<dbReference type="PANTHER" id="PTHR32208:SF21">
    <property type="entry name" value="LOW QUALITY PROTEIN: ALDEHYDE OXIDASE GLOX-LIKE"/>
    <property type="match status" value="1"/>
</dbReference>
<feature type="domain" description="Glyoxal oxidase N-terminal" evidence="5">
    <location>
        <begin position="745"/>
        <end position="1067"/>
    </location>
</feature>
<evidence type="ECO:0000256" key="4">
    <source>
        <dbReference type="SAM" id="MobiDB-lite"/>
    </source>
</evidence>
<feature type="compositionally biased region" description="Basic and acidic residues" evidence="4">
    <location>
        <begin position="104"/>
        <end position="119"/>
    </location>
</feature>
<evidence type="ECO:0000256" key="2">
    <source>
        <dbReference type="ARBA" id="ARBA00022729"/>
    </source>
</evidence>
<keyword evidence="2" id="KW-0732">Signal</keyword>
<comment type="caution">
    <text evidence="9">The sequence shown here is derived from an EMBL/GenBank/DDBJ whole genome shotgun (WGS) entry which is preliminary data.</text>
</comment>
<evidence type="ECO:0000259" key="6">
    <source>
        <dbReference type="Pfam" id="PF07731"/>
    </source>
</evidence>
<reference evidence="9 10" key="1">
    <citation type="submission" date="2023-07" db="EMBL/GenBank/DDBJ databases">
        <title>Sorghum-associated microbial communities from plants grown in Nebraska, USA.</title>
        <authorList>
            <person name="Schachtman D."/>
        </authorList>
    </citation>
    <scope>NUCLEOTIDE SEQUENCE [LARGE SCALE GENOMIC DNA]</scope>
    <source>
        <strain evidence="9 10">BE187</strain>
    </source>
</reference>
<keyword evidence="10" id="KW-1185">Reference proteome</keyword>
<accession>A0ABU1VQG2</accession>
<evidence type="ECO:0000259" key="5">
    <source>
        <dbReference type="Pfam" id="PF07250"/>
    </source>
</evidence>
<dbReference type="CDD" id="cd02851">
    <property type="entry name" value="E_set_GO_C"/>
    <property type="match status" value="1"/>
</dbReference>
<feature type="domain" description="Galactose oxidase-like Early set" evidence="8">
    <location>
        <begin position="1073"/>
        <end position="1166"/>
    </location>
</feature>
<dbReference type="InterPro" id="IPR014756">
    <property type="entry name" value="Ig_E-set"/>
</dbReference>
<dbReference type="SUPFAM" id="SSF49503">
    <property type="entry name" value="Cupredoxins"/>
    <property type="match status" value="3"/>
</dbReference>
<dbReference type="InterPro" id="IPR033138">
    <property type="entry name" value="Cu_oxidase_CS"/>
</dbReference>
<dbReference type="PROSITE" id="PS00080">
    <property type="entry name" value="MULTICOPPER_OXIDASE2"/>
    <property type="match status" value="1"/>
</dbReference>
<sequence>MEIVARGVVRIAETGLGLEGLKVQLGRGAGKRWALLCDSETAADGSFEICASGDEVQALLERRASLHVRALDAAGTELGRAGCIWRRGFLDWCPVTVPAGRCGPEDHGNGSDHPHDHGSGHSHGSHGHSDNSHGAGHDHDHGSGGAGHSHESHGHSDDSSEPGHGHDHGSAHPHDHGQHDPRSRCRRIYLRIERLQSYTPVAPDETDHMRYKIDCMHGPGHEDGTIPPNEVELRRFDAVVYRRYFDAAHTVPDTSPLVVADINEPPWDRRIPGCVLYADPGERLFIHVYNADSEPHSFHVHGLDYGIDSDGSFPFGVADHHHHRSDAICPGESWCYVFDVTQDTIGAWPFHDHFMNIDAVVSRGLFGAIIVRDPAAKKADYHVPMFLHRLQGQSDVTRFRFGPLSPGDPPVSFTFADEGTYDYFCEIHTAMTGVVRVVAGGPAAAAVSIIDSPSSFAPNDVTIGPGGTVTWTHAGNQQHTVTDRGTAAMPSWCLNGRSFVGNTPTIVARSGKRIRWYVFDLDLSTQWHNFHIHGQRFRRGDERYDTRSLGPAESFMGDTIVPNVILMPIDGCCECHEELHEGEAPAEKWRPPTRKGAVELKAKAMATAVTRAMAMTQSPKPAHGHHAEPEKPVLTHDDHCLQLRGDFLFHCHAEMHMMMGMAGLVRASQEIEASKELKACLGFELPVDDGTPCPDVEMPCMSHAGTWSTVPDLDLFVVHAAVLKTGKVLLWSGTAEAGYPTESRVWDPATDARTNQAYAADLFCSGHAWLPDGRLLVAGGAPSGLMNQTHIFDPATESWTVMANMNEARWYPTVLTLPDGRVLAASGSGASGLEIWDPGSSNWTMVAGADRTFPELFPSLHLLPAGGLFYSRCGWAAPDMSHRESARLSFAGANSGNWADLGLLQFPDRQEGMAVLRIDDTVSPPATEVFVIGGGVSGVATWRNPQTLERIDVTDPAVAAWSRGADMAFPRVNVTVVLLPNGHLLAVGGQRNGKWAADPQPVLEAEIYDPANNTWTTQAPMLHPRQYHSVAVLLPDGRVLVTGGIDPMLGTTPMRDQRSMELFSPPYLGGSGPSITSAPASATWGATMSIGTAAPGDIDSVVLLRPSALTHHTDAGLRWIKLPILGATGTAVQVRAPSSAAVAPPGPWMLFLLDAAGVPSEAKFIDLA</sequence>
<dbReference type="Gene3D" id="2.60.40.420">
    <property type="entry name" value="Cupredoxins - blue copper proteins"/>
    <property type="match status" value="3"/>
</dbReference>
<keyword evidence="1" id="KW-0479">Metal-binding</keyword>
<dbReference type="Pfam" id="PF09118">
    <property type="entry name" value="GO-like_E_set"/>
    <property type="match status" value="1"/>
</dbReference>
<dbReference type="Pfam" id="PF07250">
    <property type="entry name" value="Glyoxal_oxid_N"/>
    <property type="match status" value="1"/>
</dbReference>
<keyword evidence="3" id="KW-0560">Oxidoreductase</keyword>
<dbReference type="PANTHER" id="PTHR32208">
    <property type="entry name" value="SECRETED PROTEIN-RELATED"/>
    <property type="match status" value="1"/>
</dbReference>
<name>A0ABU1VQG2_9GAMM</name>
<dbReference type="Pfam" id="PF07731">
    <property type="entry name" value="Cu-oxidase_2"/>
    <property type="match status" value="1"/>
</dbReference>
<dbReference type="SUPFAM" id="SSF50965">
    <property type="entry name" value="Galactose oxidase, central domain"/>
    <property type="match status" value="1"/>
</dbReference>
<evidence type="ECO:0000259" key="8">
    <source>
        <dbReference type="Pfam" id="PF09118"/>
    </source>
</evidence>
<dbReference type="SUPFAM" id="SSF81296">
    <property type="entry name" value="E set domains"/>
    <property type="match status" value="1"/>
</dbReference>
<dbReference type="InterPro" id="IPR015202">
    <property type="entry name" value="GO-like_E_set"/>
</dbReference>
<evidence type="ECO:0000313" key="10">
    <source>
        <dbReference type="Proteomes" id="UP001267878"/>
    </source>
</evidence>
<dbReference type="InterPro" id="IPR011707">
    <property type="entry name" value="Cu-oxidase-like_N"/>
</dbReference>
<feature type="compositionally biased region" description="Basic and acidic residues" evidence="4">
    <location>
        <begin position="127"/>
        <end position="182"/>
    </location>
</feature>
<evidence type="ECO:0000259" key="7">
    <source>
        <dbReference type="Pfam" id="PF07732"/>
    </source>
</evidence>
<dbReference type="Pfam" id="PF07732">
    <property type="entry name" value="Cu-oxidase_3"/>
    <property type="match status" value="1"/>
</dbReference>
<dbReference type="RefSeq" id="WP_310054111.1">
    <property type="nucleotide sequence ID" value="NZ_JAVDVW010000002.1"/>
</dbReference>
<dbReference type="InterPro" id="IPR011706">
    <property type="entry name" value="Cu-oxidase_C"/>
</dbReference>
<evidence type="ECO:0000256" key="3">
    <source>
        <dbReference type="ARBA" id="ARBA00023002"/>
    </source>
</evidence>
<dbReference type="InterPro" id="IPR008972">
    <property type="entry name" value="Cupredoxin"/>
</dbReference>
<dbReference type="EMBL" id="JAVDVW010000002">
    <property type="protein sequence ID" value="MDR7099727.1"/>
    <property type="molecule type" value="Genomic_DNA"/>
</dbReference>
<dbReference type="InterPro" id="IPR011043">
    <property type="entry name" value="Gal_Oxase/kelch_b-propeller"/>
</dbReference>
<gene>
    <name evidence="9" type="ORF">J2X04_002108</name>
</gene>
<organism evidence="9 10">
    <name type="scientific">Agrilutibacter niabensis</name>
    <dbReference type="NCBI Taxonomy" id="380628"/>
    <lineage>
        <taxon>Bacteria</taxon>
        <taxon>Pseudomonadati</taxon>
        <taxon>Pseudomonadota</taxon>
        <taxon>Gammaproteobacteria</taxon>
        <taxon>Lysobacterales</taxon>
        <taxon>Lysobacteraceae</taxon>
        <taxon>Agrilutibacter</taxon>
    </lineage>
</organism>
<dbReference type="Proteomes" id="UP001267878">
    <property type="component" value="Unassembled WGS sequence"/>
</dbReference>
<feature type="domain" description="Plastocyanin-like" evidence="6">
    <location>
        <begin position="486"/>
        <end position="538"/>
    </location>
</feature>
<dbReference type="SMART" id="SM00612">
    <property type="entry name" value="Kelch"/>
    <property type="match status" value="3"/>
</dbReference>
<protein>
    <submittedName>
        <fullName evidence="9">FtsP/CotA-like multicopper oxidase with cupredoxin domain</fullName>
    </submittedName>
</protein>
<evidence type="ECO:0000256" key="1">
    <source>
        <dbReference type="ARBA" id="ARBA00022723"/>
    </source>
</evidence>
<dbReference type="InterPro" id="IPR002355">
    <property type="entry name" value="Cu_oxidase_Cu_BS"/>
</dbReference>
<feature type="domain" description="Plastocyanin-like" evidence="7">
    <location>
        <begin position="269"/>
        <end position="375"/>
    </location>
</feature>
<dbReference type="Gene3D" id="2.130.10.80">
    <property type="entry name" value="Galactose oxidase/kelch, beta-propeller"/>
    <property type="match status" value="1"/>
</dbReference>
<dbReference type="PROSITE" id="PS00079">
    <property type="entry name" value="MULTICOPPER_OXIDASE1"/>
    <property type="match status" value="1"/>
</dbReference>